<dbReference type="EMBL" id="CADEPM010000002">
    <property type="protein sequence ID" value="CAB3399474.1"/>
    <property type="molecule type" value="Genomic_DNA"/>
</dbReference>
<feature type="compositionally biased region" description="Low complexity" evidence="1">
    <location>
        <begin position="260"/>
        <end position="276"/>
    </location>
</feature>
<comment type="caution">
    <text evidence="4">The sequence shown here is derived from an EMBL/GenBank/DDBJ whole genome shotgun (WGS) entry which is preliminary data.</text>
</comment>
<keyword evidence="2" id="KW-0732">Signal</keyword>
<sequence length="868" mass="93359">MRSLVWLLAVASATVTISSAAVANDPDVPVVIHLPPQTHRPRFLGQVAPPRAVETPAAKGVQAPTKSQEAAIAVPQAQQPIASPPAPPSVQQPVLPITNGDQAFVARSASSVAPPPPVTIPPDVQNQLIKFFGLDSFGIPGLTGTHPNGFAGAVQELRAAGIPVQGLPPAQAQGVATKTADENVLAQANPNFQDQITQLQNVANNPGPYKGGASLPLPAEKPGENGLIGLLSNSIRKVIKETGVSDALSNSIPNLLGTASGSGSDSSAAAASSSSSNIRRAPVSSAAAESNDEAAAQIATSSSSNIRRQPSAAQRALSGFAAALGGGGSNSPTHAGLPRIPGIPLLPGGIPRNSQGQIDIVNLIGSITKRVSNGTTLSDVLPPEQLQNLADNVTDALLPETPNVDLSKFMGRWFEGINSPRATEQRCVVHHYGGLTRNDKTATFTSLKIYREGSEFGPVKYSIGYAFRGGNKDAMLQLHSSETSDAQPFWIYKLGPEGKDPFGNPQYEYAIISNWVKYPVTVLVRDPDTFKAKHQKEVLRWLEDQGFINGFIRAFNLLQPAGYSSCQYADSTFEILHPSMQWLRNIALALAILGSTVNAIGENAMDFRAITGIIGGIGKMLESKMETINVPADLMMGKWFQMYKAAMNFDVVRTQMFCPVAYFSPNPIMGEEGFSMQEAYRVVSKTGPIETYKRDMNKVGPGQYWMYTEEYFYPRQFYIIGAGPSFDNSTSNATEPLQYLIVSDANRLSLMVYARDPLVFFQKYNKEVTDFMNDHGFGGNVFWNSPKPIYQGPDCEWPSEKEVFARRVLRNQELAERSKNGTAEPVLSGMPLADMIRDPKRTLERLVGSHTLQKAAAGMTVGPPASHA</sequence>
<feature type="compositionally biased region" description="Polar residues" evidence="1">
    <location>
        <begin position="298"/>
        <end position="312"/>
    </location>
</feature>
<reference evidence="4 5" key="1">
    <citation type="submission" date="2020-04" db="EMBL/GenBank/DDBJ databases">
        <authorList>
            <person name="Laetsch R D."/>
            <person name="Stevens L."/>
            <person name="Kumar S."/>
            <person name="Blaxter L. M."/>
        </authorList>
    </citation>
    <scope>NUCLEOTIDE SEQUENCE [LARGE SCALE GENOMIC DNA]</scope>
</reference>
<evidence type="ECO:0000259" key="3">
    <source>
        <dbReference type="Pfam" id="PF24976"/>
    </source>
</evidence>
<feature type="chain" id="PRO_5035788462" description="Lipocalin domain-containing protein" evidence="2">
    <location>
        <begin position="21"/>
        <end position="868"/>
    </location>
</feature>
<dbReference type="PANTHER" id="PTHR37437">
    <property type="entry name" value="LIPOCALIN-RELATED PROTEIN-RELATED"/>
    <property type="match status" value="1"/>
</dbReference>
<feature type="signal peptide" evidence="2">
    <location>
        <begin position="1"/>
        <end position="20"/>
    </location>
</feature>
<dbReference type="InterPro" id="IPR056868">
    <property type="entry name" value="Lipocalin_dom_nem"/>
</dbReference>
<dbReference type="InterPro" id="IPR012674">
    <property type="entry name" value="Calycin"/>
</dbReference>
<feature type="compositionally biased region" description="Low complexity" evidence="1">
    <location>
        <begin position="284"/>
        <end position="296"/>
    </location>
</feature>
<feature type="region of interest" description="Disordered" evidence="1">
    <location>
        <begin position="260"/>
        <end position="312"/>
    </location>
</feature>
<dbReference type="CDD" id="cd19438">
    <property type="entry name" value="lipocalin_Blc-like"/>
    <property type="match status" value="1"/>
</dbReference>
<dbReference type="AlphaFoldDB" id="A0A8S1EE02"/>
<dbReference type="FunFam" id="2.40.128.20:FF:000019">
    <property type="entry name" value="LiPocalin-Related protein"/>
    <property type="match status" value="1"/>
</dbReference>
<dbReference type="InterPro" id="IPR047202">
    <property type="entry name" value="Lipocalin_Blc-like_dom"/>
</dbReference>
<protein>
    <recommendedName>
        <fullName evidence="3">Lipocalin domain-containing protein</fullName>
    </recommendedName>
</protein>
<name>A0A8S1EE02_9PELO</name>
<dbReference type="SUPFAM" id="SSF50814">
    <property type="entry name" value="Lipocalins"/>
    <property type="match status" value="2"/>
</dbReference>
<dbReference type="Gene3D" id="2.40.128.20">
    <property type="match status" value="1"/>
</dbReference>
<gene>
    <name evidence="4" type="ORF">CBOVIS_LOCUS2591</name>
</gene>
<dbReference type="OrthoDB" id="565904at2759"/>
<evidence type="ECO:0000313" key="4">
    <source>
        <dbReference type="EMBL" id="CAB3399474.1"/>
    </source>
</evidence>
<organism evidence="4 5">
    <name type="scientific">Caenorhabditis bovis</name>
    <dbReference type="NCBI Taxonomy" id="2654633"/>
    <lineage>
        <taxon>Eukaryota</taxon>
        <taxon>Metazoa</taxon>
        <taxon>Ecdysozoa</taxon>
        <taxon>Nematoda</taxon>
        <taxon>Chromadorea</taxon>
        <taxon>Rhabditida</taxon>
        <taxon>Rhabditina</taxon>
        <taxon>Rhabditomorpha</taxon>
        <taxon>Rhabditoidea</taxon>
        <taxon>Rhabditidae</taxon>
        <taxon>Peloderinae</taxon>
        <taxon>Caenorhabditis</taxon>
    </lineage>
</organism>
<evidence type="ECO:0000313" key="5">
    <source>
        <dbReference type="Proteomes" id="UP000494206"/>
    </source>
</evidence>
<evidence type="ECO:0000256" key="2">
    <source>
        <dbReference type="SAM" id="SignalP"/>
    </source>
</evidence>
<dbReference type="Pfam" id="PF24976">
    <property type="entry name" value="Lipocalin_10"/>
    <property type="match status" value="1"/>
</dbReference>
<evidence type="ECO:0000256" key="1">
    <source>
        <dbReference type="SAM" id="MobiDB-lite"/>
    </source>
</evidence>
<dbReference type="Proteomes" id="UP000494206">
    <property type="component" value="Unassembled WGS sequence"/>
</dbReference>
<dbReference type="PANTHER" id="PTHR37437:SF1">
    <property type="entry name" value="LIPOCALIN-RELATED PROTEIN"/>
    <property type="match status" value="1"/>
</dbReference>
<proteinExistence type="predicted"/>
<accession>A0A8S1EE02</accession>
<keyword evidence="5" id="KW-1185">Reference proteome</keyword>
<feature type="domain" description="Lipocalin" evidence="3">
    <location>
        <begin position="399"/>
        <end position="569"/>
    </location>
</feature>